<accession>A0A124SCF9</accession>
<feature type="domain" description="Translation initiation factor 3 N-terminal" evidence="1">
    <location>
        <begin position="69"/>
        <end position="103"/>
    </location>
</feature>
<dbReference type="SUPFAM" id="SSF54364">
    <property type="entry name" value="Translation initiation factor IF3, N-terminal domain"/>
    <property type="match status" value="1"/>
</dbReference>
<dbReference type="InterPro" id="IPR019814">
    <property type="entry name" value="Translation_initiation_fac_3_N"/>
</dbReference>
<dbReference type="STRING" id="59895.A0A124SCF9"/>
<dbReference type="Gramene" id="KVH93672">
    <property type="protein sequence ID" value="KVH93672"/>
    <property type="gene ID" value="Ccrd_004273"/>
</dbReference>
<protein>
    <submittedName>
        <fullName evidence="2">Translation initiation factor 3, N-terminal</fullName>
    </submittedName>
</protein>
<gene>
    <name evidence="2" type="ORF">Ccrd_004273</name>
</gene>
<evidence type="ECO:0000313" key="2">
    <source>
        <dbReference type="EMBL" id="KVH93672.1"/>
    </source>
</evidence>
<keyword evidence="2" id="KW-0648">Protein biosynthesis</keyword>
<dbReference type="Gene3D" id="3.10.20.80">
    <property type="entry name" value="Translation initiation factor 3 (IF-3), N-terminal domain"/>
    <property type="match status" value="1"/>
</dbReference>
<dbReference type="GO" id="GO:0003743">
    <property type="term" value="F:translation initiation factor activity"/>
    <property type="evidence" value="ECO:0007669"/>
    <property type="project" value="UniProtKB-KW"/>
</dbReference>
<keyword evidence="3" id="KW-1185">Reference proteome</keyword>
<organism evidence="2 3">
    <name type="scientific">Cynara cardunculus var. scolymus</name>
    <name type="common">Globe artichoke</name>
    <name type="synonym">Cynara scolymus</name>
    <dbReference type="NCBI Taxonomy" id="59895"/>
    <lineage>
        <taxon>Eukaryota</taxon>
        <taxon>Viridiplantae</taxon>
        <taxon>Streptophyta</taxon>
        <taxon>Embryophyta</taxon>
        <taxon>Tracheophyta</taxon>
        <taxon>Spermatophyta</taxon>
        <taxon>Magnoliopsida</taxon>
        <taxon>eudicotyledons</taxon>
        <taxon>Gunneridae</taxon>
        <taxon>Pentapetalae</taxon>
        <taxon>asterids</taxon>
        <taxon>campanulids</taxon>
        <taxon>Asterales</taxon>
        <taxon>Asteraceae</taxon>
        <taxon>Carduoideae</taxon>
        <taxon>Cardueae</taxon>
        <taxon>Carduinae</taxon>
        <taxon>Cynara</taxon>
    </lineage>
</organism>
<dbReference type="AlphaFoldDB" id="A0A124SCF9"/>
<dbReference type="InterPro" id="IPR036787">
    <property type="entry name" value="T_IF-3_N_sf"/>
</dbReference>
<dbReference type="Pfam" id="PF05198">
    <property type="entry name" value="IF3_N"/>
    <property type="match status" value="1"/>
</dbReference>
<evidence type="ECO:0000313" key="3">
    <source>
        <dbReference type="Proteomes" id="UP000243975"/>
    </source>
</evidence>
<evidence type="ECO:0000259" key="1">
    <source>
        <dbReference type="Pfam" id="PF05198"/>
    </source>
</evidence>
<dbReference type="EMBL" id="LEKV01004636">
    <property type="protein sequence ID" value="KVH93672.1"/>
    <property type="molecule type" value="Genomic_DNA"/>
</dbReference>
<sequence>MLSFKQPISLSHFNQNSSISALTSLIPSSHAVAASPAGTVILDKGIVGGLSRTVMMTTHPLISPILGQSTVRLIDEEQNMVGVASKTAAIQMAEDTELDLVCV</sequence>
<reference evidence="2 3" key="1">
    <citation type="journal article" date="2016" name="Sci. Rep.">
        <title>The genome sequence of the outbreeding globe artichoke constructed de novo incorporating a phase-aware low-pass sequencing strategy of F1 progeny.</title>
        <authorList>
            <person name="Scaglione D."/>
            <person name="Reyes-Chin-Wo S."/>
            <person name="Acquadro A."/>
            <person name="Froenicke L."/>
            <person name="Portis E."/>
            <person name="Beitel C."/>
            <person name="Tirone M."/>
            <person name="Mauro R."/>
            <person name="Lo Monaco A."/>
            <person name="Mauromicale G."/>
            <person name="Faccioli P."/>
            <person name="Cattivelli L."/>
            <person name="Rieseberg L."/>
            <person name="Michelmore R."/>
            <person name="Lanteri S."/>
        </authorList>
    </citation>
    <scope>NUCLEOTIDE SEQUENCE [LARGE SCALE GENOMIC DNA]</scope>
    <source>
        <strain evidence="2">2C</strain>
    </source>
</reference>
<proteinExistence type="predicted"/>
<dbReference type="Proteomes" id="UP000243975">
    <property type="component" value="Unassembled WGS sequence"/>
</dbReference>
<keyword evidence="2" id="KW-0396">Initiation factor</keyword>
<name>A0A124SCF9_CYNCS</name>
<comment type="caution">
    <text evidence="2">The sequence shown here is derived from an EMBL/GenBank/DDBJ whole genome shotgun (WGS) entry which is preliminary data.</text>
</comment>